<evidence type="ECO:0000313" key="1">
    <source>
        <dbReference type="EMBL" id="KAH6932523.1"/>
    </source>
</evidence>
<protein>
    <submittedName>
        <fullName evidence="1">Uncharacterized protein</fullName>
    </submittedName>
</protein>
<proteinExistence type="predicted"/>
<comment type="caution">
    <text evidence="1">The sequence shown here is derived from an EMBL/GenBank/DDBJ whole genome shotgun (WGS) entry which is preliminary data.</text>
</comment>
<keyword evidence="2" id="KW-1185">Reference proteome</keyword>
<sequence>MSDKAIVASVVELSPNQSDEDDTEHDSMGNSCATVAEAVHCVSLLQVFAEKRGLPEKLTGL</sequence>
<dbReference type="EMBL" id="CM023484">
    <property type="protein sequence ID" value="KAH6932523.1"/>
    <property type="molecule type" value="Genomic_DNA"/>
</dbReference>
<name>A0ACB7SFM2_HYAAI</name>
<organism evidence="1 2">
    <name type="scientific">Hyalomma asiaticum</name>
    <name type="common">Tick</name>
    <dbReference type="NCBI Taxonomy" id="266040"/>
    <lineage>
        <taxon>Eukaryota</taxon>
        <taxon>Metazoa</taxon>
        <taxon>Ecdysozoa</taxon>
        <taxon>Arthropoda</taxon>
        <taxon>Chelicerata</taxon>
        <taxon>Arachnida</taxon>
        <taxon>Acari</taxon>
        <taxon>Parasitiformes</taxon>
        <taxon>Ixodida</taxon>
        <taxon>Ixodoidea</taxon>
        <taxon>Ixodidae</taxon>
        <taxon>Hyalomminae</taxon>
        <taxon>Hyalomma</taxon>
    </lineage>
</organism>
<gene>
    <name evidence="1" type="ORF">HPB50_007083</name>
</gene>
<dbReference type="Proteomes" id="UP000821845">
    <property type="component" value="Chromosome 4"/>
</dbReference>
<accession>A0ACB7SFM2</accession>
<evidence type="ECO:0000313" key="2">
    <source>
        <dbReference type="Proteomes" id="UP000821845"/>
    </source>
</evidence>
<reference evidence="1" key="1">
    <citation type="submission" date="2020-05" db="EMBL/GenBank/DDBJ databases">
        <title>Large-scale comparative analyses of tick genomes elucidate their genetic diversity and vector capacities.</title>
        <authorList>
            <person name="Jia N."/>
            <person name="Wang J."/>
            <person name="Shi W."/>
            <person name="Du L."/>
            <person name="Sun Y."/>
            <person name="Zhan W."/>
            <person name="Jiang J."/>
            <person name="Wang Q."/>
            <person name="Zhang B."/>
            <person name="Ji P."/>
            <person name="Sakyi L.B."/>
            <person name="Cui X."/>
            <person name="Yuan T."/>
            <person name="Jiang B."/>
            <person name="Yang W."/>
            <person name="Lam T.T.-Y."/>
            <person name="Chang Q."/>
            <person name="Ding S."/>
            <person name="Wang X."/>
            <person name="Zhu J."/>
            <person name="Ruan X."/>
            <person name="Zhao L."/>
            <person name="Wei J."/>
            <person name="Que T."/>
            <person name="Du C."/>
            <person name="Cheng J."/>
            <person name="Dai P."/>
            <person name="Han X."/>
            <person name="Huang E."/>
            <person name="Gao Y."/>
            <person name="Liu J."/>
            <person name="Shao H."/>
            <person name="Ye R."/>
            <person name="Li L."/>
            <person name="Wei W."/>
            <person name="Wang X."/>
            <person name="Wang C."/>
            <person name="Yang T."/>
            <person name="Huo Q."/>
            <person name="Li W."/>
            <person name="Guo W."/>
            <person name="Chen H."/>
            <person name="Zhou L."/>
            <person name="Ni X."/>
            <person name="Tian J."/>
            <person name="Zhou Y."/>
            <person name="Sheng Y."/>
            <person name="Liu T."/>
            <person name="Pan Y."/>
            <person name="Xia L."/>
            <person name="Li J."/>
            <person name="Zhao F."/>
            <person name="Cao W."/>
        </authorList>
    </citation>
    <scope>NUCLEOTIDE SEQUENCE</scope>
    <source>
        <strain evidence="1">Hyas-2018</strain>
    </source>
</reference>